<feature type="domain" description="NADH:quinone oxidoreductase/Mrp antiporter transmembrane" evidence="18">
    <location>
        <begin position="108"/>
        <end position="383"/>
    </location>
</feature>
<feature type="transmembrane region" description="Helical" evidence="17">
    <location>
        <begin position="183"/>
        <end position="203"/>
    </location>
</feature>
<comment type="subcellular location">
    <subcellularLocation>
        <location evidence="2">Mitochondrion inner membrane</location>
        <topology evidence="2">Multi-pass membrane protein</topology>
    </subcellularLocation>
</comment>
<dbReference type="Pfam" id="PF00361">
    <property type="entry name" value="Proton_antipo_M"/>
    <property type="match status" value="1"/>
</dbReference>
<dbReference type="EC" id="7.1.1.2" evidence="3 17"/>
<feature type="transmembrane region" description="Helical" evidence="17">
    <location>
        <begin position="545"/>
        <end position="562"/>
    </location>
</feature>
<keyword evidence="7 17" id="KW-0812">Transmembrane</keyword>
<dbReference type="Pfam" id="PF00662">
    <property type="entry name" value="Proton_antipo_N"/>
    <property type="match status" value="1"/>
</dbReference>
<evidence type="ECO:0000256" key="7">
    <source>
        <dbReference type="ARBA" id="ARBA00022692"/>
    </source>
</evidence>
<comment type="catalytic activity">
    <reaction evidence="16 17">
        <text>a ubiquinone + NADH + 5 H(+)(in) = a ubiquinol + NAD(+) + 4 H(+)(out)</text>
        <dbReference type="Rhea" id="RHEA:29091"/>
        <dbReference type="Rhea" id="RHEA-COMP:9565"/>
        <dbReference type="Rhea" id="RHEA-COMP:9566"/>
        <dbReference type="ChEBI" id="CHEBI:15378"/>
        <dbReference type="ChEBI" id="CHEBI:16389"/>
        <dbReference type="ChEBI" id="CHEBI:17976"/>
        <dbReference type="ChEBI" id="CHEBI:57540"/>
        <dbReference type="ChEBI" id="CHEBI:57945"/>
        <dbReference type="EC" id="7.1.1.2"/>
    </reaction>
</comment>
<evidence type="ECO:0000259" key="20">
    <source>
        <dbReference type="Pfam" id="PF06455"/>
    </source>
</evidence>
<feature type="transmembrane region" description="Helical" evidence="17">
    <location>
        <begin position="153"/>
        <end position="171"/>
    </location>
</feature>
<feature type="domain" description="NADH-Ubiquinone oxidoreductase (complex I) chain 5 N-terminal" evidence="19">
    <location>
        <begin position="47"/>
        <end position="91"/>
    </location>
</feature>
<evidence type="ECO:0000256" key="3">
    <source>
        <dbReference type="ARBA" id="ARBA00012944"/>
    </source>
</evidence>
<reference evidence="21" key="1">
    <citation type="submission" date="2019-04" db="EMBL/GenBank/DDBJ databases">
        <title>The complete mitogenome of Asotana magnifica.</title>
        <authorList>
            <person name="Zou H."/>
            <person name="Jakovlic I."/>
            <person name="Zhang D."/>
            <person name="Hua C.-J."/>
        </authorList>
    </citation>
    <scope>NUCLEOTIDE SEQUENCE</scope>
</reference>
<keyword evidence="15 17" id="KW-0472">Membrane</keyword>
<evidence type="ECO:0000259" key="19">
    <source>
        <dbReference type="Pfam" id="PF00662"/>
    </source>
</evidence>
<keyword evidence="5 17" id="KW-0813">Transport</keyword>
<dbReference type="InterPro" id="IPR001750">
    <property type="entry name" value="ND/Mrp_TM"/>
</dbReference>
<evidence type="ECO:0000256" key="10">
    <source>
        <dbReference type="ARBA" id="ARBA00022982"/>
    </source>
</evidence>
<keyword evidence="11 17" id="KW-1133">Transmembrane helix</keyword>
<dbReference type="PANTHER" id="PTHR42829">
    <property type="entry name" value="NADH-UBIQUINONE OXIDOREDUCTASE CHAIN 5"/>
    <property type="match status" value="1"/>
</dbReference>
<dbReference type="AlphaFoldDB" id="A0A4P8DN86"/>
<organism evidence="21">
    <name type="scientific">Asotana magnifica</name>
    <dbReference type="NCBI Taxonomy" id="2528170"/>
    <lineage>
        <taxon>Eukaryota</taxon>
        <taxon>Metazoa</taxon>
        <taxon>Ecdysozoa</taxon>
        <taxon>Arthropoda</taxon>
        <taxon>Crustacea</taxon>
        <taxon>Multicrustacea</taxon>
        <taxon>Malacostraca</taxon>
        <taxon>Eumalacostraca</taxon>
        <taxon>Peracarida</taxon>
        <taxon>Isopoda</taxon>
        <taxon>Cymothoidae</taxon>
        <taxon>Asotana</taxon>
    </lineage>
</organism>
<feature type="transmembrane region" description="Helical" evidence="17">
    <location>
        <begin position="454"/>
        <end position="473"/>
    </location>
</feature>
<evidence type="ECO:0000256" key="1">
    <source>
        <dbReference type="ARBA" id="ARBA00003257"/>
    </source>
</evidence>
<dbReference type="PANTHER" id="PTHR42829:SF2">
    <property type="entry name" value="NADH-UBIQUINONE OXIDOREDUCTASE CHAIN 5"/>
    <property type="match status" value="1"/>
</dbReference>
<dbReference type="Pfam" id="PF06455">
    <property type="entry name" value="NADH5_C"/>
    <property type="match status" value="1"/>
</dbReference>
<dbReference type="GO" id="GO:0005743">
    <property type="term" value="C:mitochondrial inner membrane"/>
    <property type="evidence" value="ECO:0007669"/>
    <property type="project" value="UniProtKB-SubCell"/>
</dbReference>
<evidence type="ECO:0000313" key="21">
    <source>
        <dbReference type="EMBL" id="QCL17179.1"/>
    </source>
</evidence>
<dbReference type="InterPro" id="IPR003945">
    <property type="entry name" value="NU5C-like"/>
</dbReference>
<dbReference type="EMBL" id="MK790137">
    <property type="protein sequence ID" value="QCL17179.1"/>
    <property type="molecule type" value="Genomic_DNA"/>
</dbReference>
<evidence type="ECO:0000256" key="8">
    <source>
        <dbReference type="ARBA" id="ARBA00022792"/>
    </source>
</evidence>
<evidence type="ECO:0000259" key="18">
    <source>
        <dbReference type="Pfam" id="PF00361"/>
    </source>
</evidence>
<keyword evidence="14 17" id="KW-0496">Mitochondrion</keyword>
<evidence type="ECO:0000256" key="4">
    <source>
        <dbReference type="ARBA" id="ARBA00021096"/>
    </source>
</evidence>
<sequence length="563" mass="62468">MFLLPSTNRTSMIFLMLLSSFMLLTMLALLPEKKVMILQFEFFKTLSTTFTFPIIIDMMSLLFAATVMFISASVITYSLDYMSNDHTMKKFTLTILLFVASMMFLIFSLNMISIMLGWDGLGLVSFILVAYYQNSKTNAASMLTALSNRLGDAALLIALGLMVQSSSWNFLMHPTSSFNKTMLLMVILAALTKSAQMPFSAWLPAAMAAPTPVSALVHSSTLVTAGIYLLIRFNPIINKLAINTPLMIIGLLTSIMASLTGCLENNLKKIVALSTLSQLGIMLTTLSMGFTMLSFFHLLTHATFKALLFLACGKIIHESNSSQDIRTMGYLMLSNPFTLISLNTSNFALCGMPFLAGFYSKDLIYETSIMLFNQISMISMLSLAIGLSSVYSMRMMFSSTINLSNNSPLHTKLENSSKTIKPMFNLILPSIMSGALLSWLILDTPMMIPLPLHLKMTTILMMLSGLTFGLIISSHNLKYKQYLKLILLMWHLPSLTSSLSMPLMKQSSLMKTVESGWLEFLSVQGSFSTLLSYSSKITKSQTNTMSTFLILFILSALLTHIYP</sequence>
<evidence type="ECO:0000256" key="2">
    <source>
        <dbReference type="ARBA" id="ARBA00004448"/>
    </source>
</evidence>
<feature type="transmembrane region" description="Helical" evidence="17">
    <location>
        <begin position="215"/>
        <end position="233"/>
    </location>
</feature>
<evidence type="ECO:0000256" key="11">
    <source>
        <dbReference type="ARBA" id="ARBA00022989"/>
    </source>
</evidence>
<dbReference type="InterPro" id="IPR001516">
    <property type="entry name" value="Proton_antipo_N"/>
</dbReference>
<feature type="transmembrane region" description="Helical" evidence="17">
    <location>
        <begin position="12"/>
        <end position="30"/>
    </location>
</feature>
<feature type="transmembrane region" description="Helical" evidence="17">
    <location>
        <begin position="245"/>
        <end position="263"/>
    </location>
</feature>
<keyword evidence="12 17" id="KW-0520">NAD</keyword>
<dbReference type="GO" id="GO:0015990">
    <property type="term" value="P:electron transport coupled proton transport"/>
    <property type="evidence" value="ECO:0007669"/>
    <property type="project" value="TreeGrafter"/>
</dbReference>
<evidence type="ECO:0000256" key="15">
    <source>
        <dbReference type="ARBA" id="ARBA00023136"/>
    </source>
</evidence>
<accession>A0A4P8DN86</accession>
<dbReference type="GO" id="GO:0008137">
    <property type="term" value="F:NADH dehydrogenase (ubiquinone) activity"/>
    <property type="evidence" value="ECO:0007669"/>
    <property type="project" value="UniProtKB-EC"/>
</dbReference>
<keyword evidence="10" id="KW-0249">Electron transport</keyword>
<dbReference type="PRINTS" id="PR01434">
    <property type="entry name" value="NADHDHGNASE5"/>
</dbReference>
<dbReference type="InterPro" id="IPR010934">
    <property type="entry name" value="NADH_DH_su5_C"/>
</dbReference>
<evidence type="ECO:0000256" key="9">
    <source>
        <dbReference type="ARBA" id="ARBA00022967"/>
    </source>
</evidence>
<name>A0A4P8DN86_9CRUS</name>
<keyword evidence="13 17" id="KW-0830">Ubiquinone</keyword>
<feature type="transmembrane region" description="Helical" evidence="17">
    <location>
        <begin position="50"/>
        <end position="79"/>
    </location>
</feature>
<proteinExistence type="inferred from homology"/>
<evidence type="ECO:0000256" key="13">
    <source>
        <dbReference type="ARBA" id="ARBA00023075"/>
    </source>
</evidence>
<keyword evidence="8" id="KW-0999">Mitochondrion inner membrane</keyword>
<dbReference type="GO" id="GO:0003954">
    <property type="term" value="F:NADH dehydrogenase activity"/>
    <property type="evidence" value="ECO:0007669"/>
    <property type="project" value="TreeGrafter"/>
</dbReference>
<evidence type="ECO:0000256" key="14">
    <source>
        <dbReference type="ARBA" id="ARBA00023128"/>
    </source>
</evidence>
<feature type="transmembrane region" description="Helical" evidence="17">
    <location>
        <begin position="371"/>
        <end position="391"/>
    </location>
</feature>
<protein>
    <recommendedName>
        <fullName evidence="4 17">NADH-ubiquinone oxidoreductase chain 5</fullName>
        <ecNumber evidence="3 17">7.1.1.2</ecNumber>
    </recommendedName>
</protein>
<feature type="transmembrane region" description="Helical" evidence="17">
    <location>
        <begin position="423"/>
        <end position="442"/>
    </location>
</feature>
<geneLocation type="mitochondrion" evidence="21"/>
<feature type="domain" description="NADH dehydrogenase subunit 5 C-terminal" evidence="20">
    <location>
        <begin position="391"/>
        <end position="560"/>
    </location>
</feature>
<evidence type="ECO:0000256" key="17">
    <source>
        <dbReference type="RuleBase" id="RU003404"/>
    </source>
</evidence>
<evidence type="ECO:0000256" key="16">
    <source>
        <dbReference type="ARBA" id="ARBA00049551"/>
    </source>
</evidence>
<feature type="transmembrane region" description="Helical" evidence="17">
    <location>
        <begin position="270"/>
        <end position="290"/>
    </location>
</feature>
<keyword evidence="9" id="KW-1278">Translocase</keyword>
<comment type="function">
    <text evidence="1">Core subunit of the mitochondrial membrane respiratory chain NADH dehydrogenase (Complex I) that is believed to belong to the minimal assembly required for catalysis. Complex I functions in the transfer of electrons from NADH to the respiratory chain. The immediate electron acceptor for the enzyme is believed to be ubiquinone.</text>
</comment>
<comment type="function">
    <text evidence="17">Core subunit of the mitochondrial membrane respiratory chain NADH dehydrogenase (Complex I) which catalyzes electron transfer from NADH through the respiratory chain, using ubiquinone as an electron acceptor. Essential for the catalytic activity and assembly of complex I.</text>
</comment>
<dbReference type="GO" id="GO:0042773">
    <property type="term" value="P:ATP synthesis coupled electron transport"/>
    <property type="evidence" value="ECO:0007669"/>
    <property type="project" value="InterPro"/>
</dbReference>
<evidence type="ECO:0000256" key="6">
    <source>
        <dbReference type="ARBA" id="ARBA00022660"/>
    </source>
</evidence>
<comment type="similarity">
    <text evidence="17">Belongs to the complex I subunit 5 family.</text>
</comment>
<keyword evidence="6" id="KW-0679">Respiratory chain</keyword>
<evidence type="ECO:0000256" key="5">
    <source>
        <dbReference type="ARBA" id="ARBA00022448"/>
    </source>
</evidence>
<feature type="transmembrane region" description="Helical" evidence="17">
    <location>
        <begin position="91"/>
        <end position="109"/>
    </location>
</feature>
<gene>
    <name evidence="21" type="primary">nad5</name>
</gene>
<feature type="transmembrane region" description="Helical" evidence="17">
    <location>
        <begin position="337"/>
        <end position="359"/>
    </location>
</feature>
<evidence type="ECO:0000256" key="12">
    <source>
        <dbReference type="ARBA" id="ARBA00023027"/>
    </source>
</evidence>